<dbReference type="Proteomes" id="UP000295611">
    <property type="component" value="Unassembled WGS sequence"/>
</dbReference>
<organism evidence="4 5">
    <name type="scientific">Paludibacterium purpuratum</name>
    <dbReference type="NCBI Taxonomy" id="1144873"/>
    <lineage>
        <taxon>Bacteria</taxon>
        <taxon>Pseudomonadati</taxon>
        <taxon>Pseudomonadota</taxon>
        <taxon>Betaproteobacteria</taxon>
        <taxon>Neisseriales</taxon>
        <taxon>Chromobacteriaceae</taxon>
        <taxon>Paludibacterium</taxon>
    </lineage>
</organism>
<dbReference type="PROSITE" id="PS50005">
    <property type="entry name" value="TPR"/>
    <property type="match status" value="2"/>
</dbReference>
<evidence type="ECO:0000256" key="1">
    <source>
        <dbReference type="ARBA" id="ARBA00022737"/>
    </source>
</evidence>
<proteinExistence type="predicted"/>
<dbReference type="InterPro" id="IPR050498">
    <property type="entry name" value="Ycf3"/>
</dbReference>
<accession>A0A4V3DUU8</accession>
<evidence type="ECO:0000256" key="2">
    <source>
        <dbReference type="ARBA" id="ARBA00022803"/>
    </source>
</evidence>
<sequence length="235" mass="25967">MLAILPAATFATAPLHELASLHVQLAFEYAKANQPGFALDAANRAVQVGEDFAPAWLARAHVHAMLSRDNEAERDYRQALTLAPENGEANNNFGLFLCRRGRLDDGARHLRRALVDPRYTSRETAYLNLGRCSLMADQAQQAIDHWLSALRAKPAYAPALRQLAALYTKQGSVELASYYFGRLIEHAGPLEAEDLLLGVGLARLSGDRVREEAYVGELRARFPDSRETQQLLSGI</sequence>
<dbReference type="SMART" id="SM00028">
    <property type="entry name" value="TPR"/>
    <property type="match status" value="5"/>
</dbReference>
<dbReference type="Gene3D" id="1.25.40.10">
    <property type="entry name" value="Tetratricopeptide repeat domain"/>
    <property type="match status" value="1"/>
</dbReference>
<feature type="repeat" description="TPR" evidence="3">
    <location>
        <begin position="123"/>
        <end position="156"/>
    </location>
</feature>
<reference evidence="4 5" key="1">
    <citation type="submission" date="2019-03" db="EMBL/GenBank/DDBJ databases">
        <title>Genomic Encyclopedia of Type Strains, Phase III (KMG-III): the genomes of soil and plant-associated and newly described type strains.</title>
        <authorList>
            <person name="Whitman W."/>
        </authorList>
    </citation>
    <scope>NUCLEOTIDE SEQUENCE [LARGE SCALE GENOMIC DNA]</scope>
    <source>
        <strain evidence="4 5">CECT 8976</strain>
    </source>
</reference>
<dbReference type="InterPro" id="IPR013360">
    <property type="entry name" value="Pilus_4_PilW"/>
</dbReference>
<dbReference type="PANTHER" id="PTHR44858">
    <property type="entry name" value="TETRATRICOPEPTIDE REPEAT PROTEIN 6"/>
    <property type="match status" value="1"/>
</dbReference>
<keyword evidence="1" id="KW-0677">Repeat</keyword>
<comment type="caution">
    <text evidence="4">The sequence shown here is derived from an EMBL/GenBank/DDBJ whole genome shotgun (WGS) entry which is preliminary data.</text>
</comment>
<gene>
    <name evidence="4" type="ORF">DFP86_10917</name>
</gene>
<dbReference type="NCBIfam" id="TIGR02521">
    <property type="entry name" value="type_IV_pilW"/>
    <property type="match status" value="1"/>
</dbReference>
<dbReference type="InterPro" id="IPR011990">
    <property type="entry name" value="TPR-like_helical_dom_sf"/>
</dbReference>
<dbReference type="EMBL" id="SNZP01000009">
    <property type="protein sequence ID" value="TDR77777.1"/>
    <property type="molecule type" value="Genomic_DNA"/>
</dbReference>
<keyword evidence="2 3" id="KW-0802">TPR repeat</keyword>
<evidence type="ECO:0000256" key="3">
    <source>
        <dbReference type="PROSITE-ProRule" id="PRU00339"/>
    </source>
</evidence>
<dbReference type="SUPFAM" id="SSF48452">
    <property type="entry name" value="TPR-like"/>
    <property type="match status" value="1"/>
</dbReference>
<dbReference type="PANTHER" id="PTHR44858:SF1">
    <property type="entry name" value="UDP-N-ACETYLGLUCOSAMINE--PEPTIDE N-ACETYLGLUCOSAMINYLTRANSFERASE SPINDLY-RELATED"/>
    <property type="match status" value="1"/>
</dbReference>
<dbReference type="AlphaFoldDB" id="A0A4V3DUU8"/>
<dbReference type="InterPro" id="IPR019734">
    <property type="entry name" value="TPR_rpt"/>
</dbReference>
<keyword evidence="5" id="KW-1185">Reference proteome</keyword>
<feature type="repeat" description="TPR" evidence="3">
    <location>
        <begin position="53"/>
        <end position="86"/>
    </location>
</feature>
<evidence type="ECO:0000313" key="4">
    <source>
        <dbReference type="EMBL" id="TDR77777.1"/>
    </source>
</evidence>
<evidence type="ECO:0000313" key="5">
    <source>
        <dbReference type="Proteomes" id="UP000295611"/>
    </source>
</evidence>
<name>A0A4V3DUU8_9NEIS</name>
<protein>
    <submittedName>
        <fullName evidence="4">Type IV pilus assembly protein PilF</fullName>
    </submittedName>
</protein>